<accession>A0A9I9EJ21</accession>
<protein>
    <submittedName>
        <fullName evidence="1">Uncharacterized protein</fullName>
    </submittedName>
</protein>
<proteinExistence type="predicted"/>
<dbReference type="EnsemblPlants" id="MELO3C034431.2.1">
    <property type="protein sequence ID" value="MELO3C034431.2.1"/>
    <property type="gene ID" value="MELO3C034431.2"/>
</dbReference>
<evidence type="ECO:0000313" key="1">
    <source>
        <dbReference type="EnsemblPlants" id="MELO3C034431.2.1"/>
    </source>
</evidence>
<sequence>MYELAKQREEPINRVELFWQTHVRDGTFVLQTAKDAHFLNLLQNQMLELQSQLTPEGTQPFSGDEICEIVLGRRSGYLKGLGQPNFPGWLEETSVSVVMIFFPP</sequence>
<dbReference type="Gramene" id="MELO3C034431.2.1">
    <property type="protein sequence ID" value="MELO3C034431.2.1"/>
    <property type="gene ID" value="MELO3C034431.2"/>
</dbReference>
<organism evidence="1">
    <name type="scientific">Cucumis melo</name>
    <name type="common">Muskmelon</name>
    <dbReference type="NCBI Taxonomy" id="3656"/>
    <lineage>
        <taxon>Eukaryota</taxon>
        <taxon>Viridiplantae</taxon>
        <taxon>Streptophyta</taxon>
        <taxon>Embryophyta</taxon>
        <taxon>Tracheophyta</taxon>
        <taxon>Spermatophyta</taxon>
        <taxon>Magnoliopsida</taxon>
        <taxon>eudicotyledons</taxon>
        <taxon>Gunneridae</taxon>
        <taxon>Pentapetalae</taxon>
        <taxon>rosids</taxon>
        <taxon>fabids</taxon>
        <taxon>Cucurbitales</taxon>
        <taxon>Cucurbitaceae</taxon>
        <taxon>Benincaseae</taxon>
        <taxon>Cucumis</taxon>
    </lineage>
</organism>
<name>A0A9I9EJ21_CUCME</name>
<reference evidence="1" key="1">
    <citation type="submission" date="2023-03" db="UniProtKB">
        <authorList>
            <consortium name="EnsemblPlants"/>
        </authorList>
    </citation>
    <scope>IDENTIFICATION</scope>
</reference>
<dbReference type="AlphaFoldDB" id="A0A9I9EJ21"/>